<dbReference type="Proteomes" id="UP001519287">
    <property type="component" value="Unassembled WGS sequence"/>
</dbReference>
<proteinExistence type="predicted"/>
<name>A0ABS4IYW2_9BACL</name>
<organism evidence="2 3">
    <name type="scientific">Paenibacillus eucommiae</name>
    <dbReference type="NCBI Taxonomy" id="1355755"/>
    <lineage>
        <taxon>Bacteria</taxon>
        <taxon>Bacillati</taxon>
        <taxon>Bacillota</taxon>
        <taxon>Bacilli</taxon>
        <taxon>Bacillales</taxon>
        <taxon>Paenibacillaceae</taxon>
        <taxon>Paenibacillus</taxon>
    </lineage>
</organism>
<keyword evidence="1" id="KW-0472">Membrane</keyword>
<evidence type="ECO:0000313" key="3">
    <source>
        <dbReference type="Proteomes" id="UP001519287"/>
    </source>
</evidence>
<gene>
    <name evidence="2" type="ORF">J2Z66_003331</name>
</gene>
<dbReference type="EMBL" id="JAGGLB010000010">
    <property type="protein sequence ID" value="MBP1991724.1"/>
    <property type="molecule type" value="Genomic_DNA"/>
</dbReference>
<dbReference type="RefSeq" id="WP_209972460.1">
    <property type="nucleotide sequence ID" value="NZ_JAGGLB010000010.1"/>
</dbReference>
<keyword evidence="1" id="KW-0812">Transmembrane</keyword>
<accession>A0ABS4IYW2</accession>
<evidence type="ECO:0000256" key="1">
    <source>
        <dbReference type="SAM" id="Phobius"/>
    </source>
</evidence>
<keyword evidence="3" id="KW-1185">Reference proteome</keyword>
<protein>
    <recommendedName>
        <fullName evidence="4">YtkA-like domain-containing protein</fullName>
    </recommendedName>
</protein>
<evidence type="ECO:0000313" key="2">
    <source>
        <dbReference type="EMBL" id="MBP1991724.1"/>
    </source>
</evidence>
<evidence type="ECO:0008006" key="4">
    <source>
        <dbReference type="Google" id="ProtNLM"/>
    </source>
</evidence>
<reference evidence="2 3" key="1">
    <citation type="submission" date="2021-03" db="EMBL/GenBank/DDBJ databases">
        <title>Genomic Encyclopedia of Type Strains, Phase IV (KMG-IV): sequencing the most valuable type-strain genomes for metagenomic binning, comparative biology and taxonomic classification.</title>
        <authorList>
            <person name="Goeker M."/>
        </authorList>
    </citation>
    <scope>NUCLEOTIDE SEQUENCE [LARGE SCALE GENOMIC DNA]</scope>
    <source>
        <strain evidence="2 3">DSM 26048</strain>
    </source>
</reference>
<comment type="caution">
    <text evidence="2">The sequence shown here is derived from an EMBL/GenBank/DDBJ whole genome shotgun (WGS) entry which is preliminary data.</text>
</comment>
<keyword evidence="1" id="KW-1133">Transmembrane helix</keyword>
<sequence length="136" mass="15212">MTFKSYLGLAIMISFIIVVITLTGGDSSSGAKILANSSGKIHKNQSVPLVIHAEVKKNYRQVKIEMGIKNKSGLIKYEVITPKGDIVWRGELTNKQYFDEVKFFATIEGTWQVRIISESGEGEYDIIIKKPSRHGH</sequence>
<feature type="transmembrane region" description="Helical" evidence="1">
    <location>
        <begin position="6"/>
        <end position="24"/>
    </location>
</feature>